<dbReference type="Proteomes" id="UP000249746">
    <property type="component" value="Unassembled WGS sequence"/>
</dbReference>
<evidence type="ECO:0000313" key="2">
    <source>
        <dbReference type="Proteomes" id="UP000249746"/>
    </source>
</evidence>
<comment type="caution">
    <text evidence="1">The sequence shown here is derived from an EMBL/GenBank/DDBJ whole genome shotgun (WGS) entry which is preliminary data.</text>
</comment>
<name>A0A2W6MUW6_9HELI</name>
<gene>
    <name evidence="1" type="ORF">B6S12_04505</name>
</gene>
<dbReference type="RefSeq" id="WP_111229621.1">
    <property type="nucleotide sequence ID" value="NZ_NBIU01000009.1"/>
</dbReference>
<dbReference type="OrthoDB" id="5372242at2"/>
<dbReference type="PANTHER" id="PTHR33295">
    <property type="entry name" value="ATPASE"/>
    <property type="match status" value="1"/>
</dbReference>
<dbReference type="AlphaFoldDB" id="A0A2W6MUW6"/>
<organism evidence="1 2">
    <name type="scientific">Helicobacter valdiviensis</name>
    <dbReference type="NCBI Taxonomy" id="1458358"/>
    <lineage>
        <taxon>Bacteria</taxon>
        <taxon>Pseudomonadati</taxon>
        <taxon>Campylobacterota</taxon>
        <taxon>Epsilonproteobacteria</taxon>
        <taxon>Campylobacterales</taxon>
        <taxon>Helicobacteraceae</taxon>
        <taxon>Helicobacter</taxon>
    </lineage>
</organism>
<sequence length="354" mass="41828">MLLEQIFENYPKNSNKFHRKISLNLSKKTLVFGAPFLGKSDYVLNFFEHKDKLALKKLYIDLVDIRLNNLEFLKDLSDFCSKTKIDLLIINHYSPTLLPISFLPAIENIILISNIHYSIPSFTALEFPPILFNEFKQFFKGQEQEIFHQYLKKGTLFIEDFNEEKKVNLLKLLSKDTQELWIFKSLILSSGLKVSPHQIYTKLKKEGKISKDRFYGFINTLEEQNILFWVRKFEHALAPKKLYFWDFSLKNSLSFQKDFSTLFENMVFLELYARFKDEIFYTDKIDFYIPSLSLGILCMPFIQNLETKLSKITKEREFCESFLILSLSQKEKGENLGTPYKILPFSEFAIKSFI</sequence>
<dbReference type="PANTHER" id="PTHR33295:SF8">
    <property type="entry name" value="AAA+ ATPASE DOMAIN-CONTAINING PROTEIN"/>
    <property type="match status" value="1"/>
</dbReference>
<keyword evidence="2" id="KW-1185">Reference proteome</keyword>
<accession>A0A2W6MUW6</accession>
<protein>
    <recommendedName>
        <fullName evidence="3">ATPase</fullName>
    </recommendedName>
</protein>
<reference evidence="1 2" key="1">
    <citation type="submission" date="2017-03" db="EMBL/GenBank/DDBJ databases">
        <title>Genomic and clinical evidence uncovers the enterohepatic species Helicobacter valdiviensis as a potential human intestinal pathogen.</title>
        <authorList>
            <person name="Fresia P."/>
            <person name="Jara R."/>
            <person name="Sierra R."/>
            <person name="Ferres I."/>
            <person name="Greif G."/>
            <person name="Iraola G."/>
            <person name="Collado L."/>
        </authorList>
    </citation>
    <scope>NUCLEOTIDE SEQUENCE [LARGE SCALE GENOMIC DNA]</scope>
    <source>
        <strain evidence="1 2">WBE14</strain>
    </source>
</reference>
<evidence type="ECO:0000313" key="1">
    <source>
        <dbReference type="EMBL" id="PZT48325.1"/>
    </source>
</evidence>
<evidence type="ECO:0008006" key="3">
    <source>
        <dbReference type="Google" id="ProtNLM"/>
    </source>
</evidence>
<dbReference type="EMBL" id="NBIU01000009">
    <property type="protein sequence ID" value="PZT48325.1"/>
    <property type="molecule type" value="Genomic_DNA"/>
</dbReference>
<proteinExistence type="predicted"/>